<dbReference type="EMBL" id="QEKO01000002">
    <property type="protein sequence ID" value="PVY62734.1"/>
    <property type="molecule type" value="Genomic_DNA"/>
</dbReference>
<dbReference type="PRINTS" id="PR00032">
    <property type="entry name" value="HTHARAC"/>
</dbReference>
<keyword evidence="3" id="KW-0804">Transcription</keyword>
<name>A0A2U1CP64_9BURK</name>
<dbReference type="InterPro" id="IPR050204">
    <property type="entry name" value="AraC_XylS_family_regulators"/>
</dbReference>
<protein>
    <submittedName>
        <fullName evidence="5">AraC family transcriptional regulator</fullName>
    </submittedName>
</protein>
<dbReference type="InterPro" id="IPR018062">
    <property type="entry name" value="HTH_AraC-typ_CS"/>
</dbReference>
<dbReference type="Pfam" id="PF14525">
    <property type="entry name" value="AraC_binding_2"/>
    <property type="match status" value="1"/>
</dbReference>
<dbReference type="PANTHER" id="PTHR46796:SF6">
    <property type="entry name" value="ARAC SUBFAMILY"/>
    <property type="match status" value="1"/>
</dbReference>
<keyword evidence="1" id="KW-0805">Transcription regulation</keyword>
<dbReference type="GO" id="GO:0043565">
    <property type="term" value="F:sequence-specific DNA binding"/>
    <property type="evidence" value="ECO:0007669"/>
    <property type="project" value="InterPro"/>
</dbReference>
<feature type="domain" description="HTH araC/xylS-type" evidence="4">
    <location>
        <begin position="214"/>
        <end position="314"/>
    </location>
</feature>
<dbReference type="Pfam" id="PF12833">
    <property type="entry name" value="HTH_18"/>
    <property type="match status" value="1"/>
</dbReference>
<dbReference type="STRING" id="1231391.GCA_000308195_00707"/>
<comment type="caution">
    <text evidence="5">The sequence shown here is derived from an EMBL/GenBank/DDBJ whole genome shotgun (WGS) entry which is preliminary data.</text>
</comment>
<keyword evidence="2" id="KW-0238">DNA-binding</keyword>
<dbReference type="SMART" id="SM00342">
    <property type="entry name" value="HTH_ARAC"/>
    <property type="match status" value="1"/>
</dbReference>
<dbReference type="PROSITE" id="PS00041">
    <property type="entry name" value="HTH_ARAC_FAMILY_1"/>
    <property type="match status" value="1"/>
</dbReference>
<gene>
    <name evidence="5" type="ORF">C7440_2231</name>
</gene>
<evidence type="ECO:0000256" key="2">
    <source>
        <dbReference type="ARBA" id="ARBA00023125"/>
    </source>
</evidence>
<evidence type="ECO:0000259" key="4">
    <source>
        <dbReference type="PROSITE" id="PS01124"/>
    </source>
</evidence>
<dbReference type="OrthoDB" id="9178898at2"/>
<accession>A0A2U1CP64</accession>
<dbReference type="RefSeq" id="WP_017523082.1">
    <property type="nucleotide sequence ID" value="NZ_JACCEX010000002.1"/>
</dbReference>
<reference evidence="5 6" key="1">
    <citation type="submission" date="2018-04" db="EMBL/GenBank/DDBJ databases">
        <title>Genomic Encyclopedia of Type Strains, Phase IV (KMG-IV): sequencing the most valuable type-strain genomes for metagenomic binning, comparative biology and taxonomic classification.</title>
        <authorList>
            <person name="Goeker M."/>
        </authorList>
    </citation>
    <scope>NUCLEOTIDE SEQUENCE [LARGE SCALE GENOMIC DNA]</scope>
    <source>
        <strain evidence="5 6">DSM 10065</strain>
    </source>
</reference>
<proteinExistence type="predicted"/>
<dbReference type="PROSITE" id="PS01124">
    <property type="entry name" value="HTH_ARAC_FAMILY_2"/>
    <property type="match status" value="1"/>
</dbReference>
<dbReference type="Gene3D" id="1.10.10.60">
    <property type="entry name" value="Homeodomain-like"/>
    <property type="match status" value="1"/>
</dbReference>
<evidence type="ECO:0000256" key="1">
    <source>
        <dbReference type="ARBA" id="ARBA00023015"/>
    </source>
</evidence>
<dbReference type="InterPro" id="IPR035418">
    <property type="entry name" value="AraC-bd_2"/>
</dbReference>
<dbReference type="InterPro" id="IPR009057">
    <property type="entry name" value="Homeodomain-like_sf"/>
</dbReference>
<sequence length="319" mass="36201">MSKVFDTSTAGTALEDKQRFWYRAIQSSVYELDISFGSTTDFGGMVENCVLGDVHWTRVKSAPLQYQRSSKHCDGRSPQILLCVPLVGQTEFEQFGRQISSPRGHFMLEHNDSPYRFSYKNHSDLWAIRIPEEMLRIRMRSPERFCAMNFDGRSGVARFLLDYLDAVAGNILSTTEPVRALIGRQLVDLLAAAIENDDRVLSAAGSTTKAAHLARIEQYLRKHLSDPDLSAQQVAAACGISVRYLHLLFEESGWTMARWIREHRLELAREMLRLDPGGGSISQIAYRLGFSDHAQFSKAFRKKFDCTPSDMAKRIARDR</sequence>
<dbReference type="SUPFAM" id="SSF46689">
    <property type="entry name" value="Homeodomain-like"/>
    <property type="match status" value="1"/>
</dbReference>
<evidence type="ECO:0000313" key="6">
    <source>
        <dbReference type="Proteomes" id="UP000246145"/>
    </source>
</evidence>
<dbReference type="AlphaFoldDB" id="A0A2U1CP64"/>
<dbReference type="PANTHER" id="PTHR46796">
    <property type="entry name" value="HTH-TYPE TRANSCRIPTIONAL ACTIVATOR RHAS-RELATED"/>
    <property type="match status" value="1"/>
</dbReference>
<keyword evidence="6" id="KW-1185">Reference proteome</keyword>
<dbReference type="InterPro" id="IPR018060">
    <property type="entry name" value="HTH_AraC"/>
</dbReference>
<organism evidence="5 6">
    <name type="scientific">Pusillimonas noertemannii</name>
    <dbReference type="NCBI Taxonomy" id="305977"/>
    <lineage>
        <taxon>Bacteria</taxon>
        <taxon>Pseudomonadati</taxon>
        <taxon>Pseudomonadota</taxon>
        <taxon>Betaproteobacteria</taxon>
        <taxon>Burkholderiales</taxon>
        <taxon>Alcaligenaceae</taxon>
        <taxon>Pusillimonas</taxon>
    </lineage>
</organism>
<dbReference type="GO" id="GO:0003700">
    <property type="term" value="F:DNA-binding transcription factor activity"/>
    <property type="evidence" value="ECO:0007669"/>
    <property type="project" value="InterPro"/>
</dbReference>
<dbReference type="Proteomes" id="UP000246145">
    <property type="component" value="Unassembled WGS sequence"/>
</dbReference>
<evidence type="ECO:0000313" key="5">
    <source>
        <dbReference type="EMBL" id="PVY62734.1"/>
    </source>
</evidence>
<dbReference type="InterPro" id="IPR020449">
    <property type="entry name" value="Tscrpt_reg_AraC-type_HTH"/>
</dbReference>
<evidence type="ECO:0000256" key="3">
    <source>
        <dbReference type="ARBA" id="ARBA00023163"/>
    </source>
</evidence>